<evidence type="ECO:0000313" key="4">
    <source>
        <dbReference type="Proteomes" id="UP000298663"/>
    </source>
</evidence>
<protein>
    <recommendedName>
        <fullName evidence="2">ShKT domain-containing protein</fullName>
    </recommendedName>
</protein>
<keyword evidence="4" id="KW-1185">Reference proteome</keyword>
<reference evidence="3 4" key="2">
    <citation type="journal article" date="2019" name="G3 (Bethesda)">
        <title>Hybrid Assembly of the Genome of the Entomopathogenic Nematode Steinernema carpocapsae Identifies the X-Chromosome.</title>
        <authorList>
            <person name="Serra L."/>
            <person name="Macchietto M."/>
            <person name="Macias-Munoz A."/>
            <person name="McGill C.J."/>
            <person name="Rodriguez I.M."/>
            <person name="Rodriguez B."/>
            <person name="Murad R."/>
            <person name="Mortazavi A."/>
        </authorList>
    </citation>
    <scope>NUCLEOTIDE SEQUENCE [LARGE SCALE GENOMIC DNA]</scope>
    <source>
        <strain evidence="3 4">ALL</strain>
    </source>
</reference>
<dbReference type="Pfam" id="PF01549">
    <property type="entry name" value="ShK"/>
    <property type="match status" value="1"/>
</dbReference>
<feature type="disulfide bond" evidence="1">
    <location>
        <begin position="42"/>
        <end position="76"/>
    </location>
</feature>
<comment type="caution">
    <text evidence="3">The sequence shown here is derived from an EMBL/GenBank/DDBJ whole genome shotgun (WGS) entry which is preliminary data.</text>
</comment>
<proteinExistence type="predicted"/>
<sequence>MKPYCNSEGYKACKKDCPVTCRTRRSSENSGNIGNEGSYGDCEDTLKNCISRYDQCNEPQYLFTTTKYCRKTCVFC</sequence>
<dbReference type="Proteomes" id="UP000298663">
    <property type="component" value="Unassembled WGS sequence"/>
</dbReference>
<dbReference type="AlphaFoldDB" id="A0A4U5N132"/>
<dbReference type="Gene3D" id="1.10.10.1870">
    <property type="entry name" value="ShTK domain-like"/>
    <property type="match status" value="1"/>
</dbReference>
<dbReference type="PROSITE" id="PS51670">
    <property type="entry name" value="SHKT"/>
    <property type="match status" value="1"/>
</dbReference>
<evidence type="ECO:0000313" key="3">
    <source>
        <dbReference type="EMBL" id="TKR75948.1"/>
    </source>
</evidence>
<evidence type="ECO:0000259" key="2">
    <source>
        <dbReference type="PROSITE" id="PS51670"/>
    </source>
</evidence>
<dbReference type="EMBL" id="AZBU02000005">
    <property type="protein sequence ID" value="TKR75948.1"/>
    <property type="molecule type" value="Genomic_DNA"/>
</dbReference>
<dbReference type="InterPro" id="IPR003582">
    <property type="entry name" value="ShKT_dom"/>
</dbReference>
<organism evidence="3 4">
    <name type="scientific">Steinernema carpocapsae</name>
    <name type="common">Entomopathogenic nematode</name>
    <dbReference type="NCBI Taxonomy" id="34508"/>
    <lineage>
        <taxon>Eukaryota</taxon>
        <taxon>Metazoa</taxon>
        <taxon>Ecdysozoa</taxon>
        <taxon>Nematoda</taxon>
        <taxon>Chromadorea</taxon>
        <taxon>Rhabditida</taxon>
        <taxon>Tylenchina</taxon>
        <taxon>Panagrolaimomorpha</taxon>
        <taxon>Strongyloidoidea</taxon>
        <taxon>Steinernematidae</taxon>
        <taxon>Steinernema</taxon>
    </lineage>
</organism>
<keyword evidence="1" id="KW-1015">Disulfide bond</keyword>
<accession>A0A4U5N132</accession>
<evidence type="ECO:0000256" key="1">
    <source>
        <dbReference type="PROSITE-ProRule" id="PRU01005"/>
    </source>
</evidence>
<feature type="domain" description="ShKT" evidence="2">
    <location>
        <begin position="42"/>
        <end position="76"/>
    </location>
</feature>
<reference evidence="3 4" key="1">
    <citation type="journal article" date="2015" name="Genome Biol.">
        <title>Comparative genomics of Steinernema reveals deeply conserved gene regulatory networks.</title>
        <authorList>
            <person name="Dillman A.R."/>
            <person name="Macchietto M."/>
            <person name="Porter C.F."/>
            <person name="Rogers A."/>
            <person name="Williams B."/>
            <person name="Antoshechkin I."/>
            <person name="Lee M.M."/>
            <person name="Goodwin Z."/>
            <person name="Lu X."/>
            <person name="Lewis E.E."/>
            <person name="Goodrich-Blair H."/>
            <person name="Stock S.P."/>
            <person name="Adams B.J."/>
            <person name="Sternberg P.W."/>
            <person name="Mortazavi A."/>
        </authorList>
    </citation>
    <scope>NUCLEOTIDE SEQUENCE [LARGE SCALE GENOMIC DNA]</scope>
    <source>
        <strain evidence="3 4">ALL</strain>
    </source>
</reference>
<gene>
    <name evidence="3" type="ORF">L596_017166</name>
</gene>
<comment type="caution">
    <text evidence="1">Lacks conserved residue(s) required for the propagation of feature annotation.</text>
</comment>
<name>A0A4U5N132_STECR</name>